<sequence length="439" mass="47349">MNNSLKKVLAGSLFTTLALTTTTALQAQTASDDLCTDTGIAFVFFNGVQTTVREANRANSELARLHGYENDDGEEIAYEVAYNYTEGFGDFIETFNQRLLEQDSELNGRFELFFESLLGDGPWWSAIGHALPQLLDIRDSWIDWYQAAAVQRLASLFGSPPTAVNYAEHRTRIDNWIVEGKKLLFVAHSQGNLFANAAYGYASGQLPTDAVKLVHIAPASPALNGPHTLADLDLVINGLRAVGSVPAITDNIPGYLLRPAGVNGQKDILGHGLLEIYINQQLAIAARVRTQIESALNSLVKPPAEATSGFFTATLTWDGSGDVDLHVYEPGGDHVYYSNMTGGAGYLDVDNVVANGPEHYYASCNPAKLQAGTYRVAVANYARATGRAATVQIASWEDGVLGTRTVTVAEPTGSTPGYDLFDVRVEEHPESGKLSASLQ</sequence>
<keyword evidence="1" id="KW-0732">Signal</keyword>
<gene>
    <name evidence="2" type="ORF">BN1049_00486</name>
</gene>
<dbReference type="RefSeq" id="WP_044498164.1">
    <property type="nucleotide sequence ID" value="NZ_LK391969.1"/>
</dbReference>
<name>A0A078M2P2_9PSED</name>
<dbReference type="Gene3D" id="2.60.120.380">
    <property type="match status" value="1"/>
</dbReference>
<dbReference type="EMBL" id="LK391969">
    <property type="protein sequence ID" value="CEF25579.1"/>
    <property type="molecule type" value="Genomic_DNA"/>
</dbReference>
<evidence type="ECO:0000313" key="2">
    <source>
        <dbReference type="EMBL" id="CEA01648.1"/>
    </source>
</evidence>
<reference evidence="2" key="1">
    <citation type="submission" date="2014-07" db="EMBL/GenBank/DDBJ databases">
        <authorList>
            <person name="Urmite Genomes Urmite Genomes"/>
        </authorList>
    </citation>
    <scope>NUCLEOTIDE SEQUENCE</scope>
    <source>
        <strain evidence="2">12M76_air</strain>
    </source>
</reference>
<accession>A0A078M2P2</accession>
<dbReference type="OrthoDB" id="5624957at2"/>
<evidence type="ECO:0000256" key="1">
    <source>
        <dbReference type="SAM" id="SignalP"/>
    </source>
</evidence>
<dbReference type="PATRIC" id="fig|1461581.3.peg.478"/>
<dbReference type="AlphaFoldDB" id="A0A078M2P2"/>
<feature type="chain" id="PRO_5007377769" evidence="1">
    <location>
        <begin position="28"/>
        <end position="439"/>
    </location>
</feature>
<protein>
    <submittedName>
        <fullName evidence="2">Uncharacterized protein</fullName>
    </submittedName>
</protein>
<feature type="signal peptide" evidence="1">
    <location>
        <begin position="1"/>
        <end position="27"/>
    </location>
</feature>
<dbReference type="EMBL" id="LM997413">
    <property type="protein sequence ID" value="CEA01648.1"/>
    <property type="molecule type" value="Genomic_DNA"/>
</dbReference>
<organism evidence="2">
    <name type="scientific">Pseudomonas saudimassiliensis</name>
    <dbReference type="NCBI Taxonomy" id="1461581"/>
    <lineage>
        <taxon>Bacteria</taxon>
        <taxon>Pseudomonadati</taxon>
        <taxon>Pseudomonadota</taxon>
        <taxon>Gammaproteobacteria</taxon>
        <taxon>Pseudomonadales</taxon>
        <taxon>Pseudomonadaceae</taxon>
        <taxon>Pseudomonas</taxon>
    </lineage>
</organism>
<proteinExistence type="predicted"/>